<dbReference type="PATRIC" id="fig|991778.3.peg.5489"/>
<accession>F2AZM7</accession>
<dbReference type="AlphaFoldDB" id="F2AZM7"/>
<name>F2AZM7_RHOBT</name>
<comment type="caution">
    <text evidence="1">The sequence shown here is derived from an EMBL/GenBank/DDBJ whole genome shotgun (WGS) entry which is preliminary data.</text>
</comment>
<sequence>MIETSSAIRGRGFFVSSKGSVALSSGHSSSAPTVTACSSQLFFEETTAGRHQCSGLEKQHSKDLADDHSLLVANVESMIAVISTILAK</sequence>
<organism evidence="1 2">
    <name type="scientific">Rhodopirellula baltica WH47</name>
    <dbReference type="NCBI Taxonomy" id="991778"/>
    <lineage>
        <taxon>Bacteria</taxon>
        <taxon>Pseudomonadati</taxon>
        <taxon>Planctomycetota</taxon>
        <taxon>Planctomycetia</taxon>
        <taxon>Pirellulales</taxon>
        <taxon>Pirellulaceae</taxon>
        <taxon>Rhodopirellula</taxon>
    </lineage>
</organism>
<proteinExistence type="predicted"/>
<reference evidence="1 2" key="1">
    <citation type="journal article" date="2013" name="Mar. Genomics">
        <title>Expression of sulfatases in Rhodopirellula baltica and the diversity of sulfatases in the genus Rhodopirellula.</title>
        <authorList>
            <person name="Wegner C.E."/>
            <person name="Richter-Heitmann T."/>
            <person name="Klindworth A."/>
            <person name="Klockow C."/>
            <person name="Richter M."/>
            <person name="Achstetter T."/>
            <person name="Glockner F.O."/>
            <person name="Harder J."/>
        </authorList>
    </citation>
    <scope>NUCLEOTIDE SEQUENCE [LARGE SCALE GENOMIC DNA]</scope>
    <source>
        <strain evidence="1 2">WH47</strain>
    </source>
</reference>
<gene>
    <name evidence="1" type="ORF">RBWH47_02608</name>
</gene>
<evidence type="ECO:0000313" key="1">
    <source>
        <dbReference type="EMBL" id="EGF24871.1"/>
    </source>
</evidence>
<dbReference type="EMBL" id="AFAR01000264">
    <property type="protein sequence ID" value="EGF24871.1"/>
    <property type="molecule type" value="Genomic_DNA"/>
</dbReference>
<evidence type="ECO:0000313" key="2">
    <source>
        <dbReference type="Proteomes" id="UP000006222"/>
    </source>
</evidence>
<dbReference type="Proteomes" id="UP000006222">
    <property type="component" value="Unassembled WGS sequence"/>
</dbReference>
<protein>
    <submittedName>
        <fullName evidence="1">Uncharacterized protein</fullName>
    </submittedName>
</protein>